<feature type="non-terminal residue" evidence="1">
    <location>
        <position position="64"/>
    </location>
</feature>
<keyword evidence="2" id="KW-1185">Reference proteome</keyword>
<sequence length="64" mass="7489">MYDSHEFIHKASPRWVGLELWYITLAESQKPASRLYLPSTSGINKDKFSETNIDLFDTHFDVEL</sequence>
<protein>
    <submittedName>
        <fullName evidence="1">Uncharacterized protein</fullName>
    </submittedName>
</protein>
<organism evidence="1 2">
    <name type="scientific">Nesidiocoris tenuis</name>
    <dbReference type="NCBI Taxonomy" id="355587"/>
    <lineage>
        <taxon>Eukaryota</taxon>
        <taxon>Metazoa</taxon>
        <taxon>Ecdysozoa</taxon>
        <taxon>Arthropoda</taxon>
        <taxon>Hexapoda</taxon>
        <taxon>Insecta</taxon>
        <taxon>Pterygota</taxon>
        <taxon>Neoptera</taxon>
        <taxon>Paraneoptera</taxon>
        <taxon>Hemiptera</taxon>
        <taxon>Heteroptera</taxon>
        <taxon>Panheteroptera</taxon>
        <taxon>Cimicomorpha</taxon>
        <taxon>Miridae</taxon>
        <taxon>Dicyphina</taxon>
        <taxon>Nesidiocoris</taxon>
    </lineage>
</organism>
<dbReference type="AlphaFoldDB" id="A0A6H5GQK6"/>
<evidence type="ECO:0000313" key="1">
    <source>
        <dbReference type="EMBL" id="CAB0004019.1"/>
    </source>
</evidence>
<dbReference type="EMBL" id="CADCXU010014344">
    <property type="protein sequence ID" value="CAB0004019.1"/>
    <property type="molecule type" value="Genomic_DNA"/>
</dbReference>
<proteinExistence type="predicted"/>
<reference evidence="1 2" key="1">
    <citation type="submission" date="2020-02" db="EMBL/GenBank/DDBJ databases">
        <authorList>
            <person name="Ferguson B K."/>
        </authorList>
    </citation>
    <scope>NUCLEOTIDE SEQUENCE [LARGE SCALE GENOMIC DNA]</scope>
</reference>
<gene>
    <name evidence="1" type="ORF">NTEN_LOCUS9496</name>
</gene>
<dbReference type="Proteomes" id="UP000479000">
    <property type="component" value="Unassembled WGS sequence"/>
</dbReference>
<evidence type="ECO:0000313" key="2">
    <source>
        <dbReference type="Proteomes" id="UP000479000"/>
    </source>
</evidence>
<name>A0A6H5GQK6_9HEMI</name>
<accession>A0A6H5GQK6</accession>